<dbReference type="EMBL" id="JAMXLR010000061">
    <property type="protein sequence ID" value="MCO6045796.1"/>
    <property type="molecule type" value="Genomic_DNA"/>
</dbReference>
<evidence type="ECO:0000313" key="3">
    <source>
        <dbReference type="Proteomes" id="UP001155241"/>
    </source>
</evidence>
<evidence type="ECO:0000313" key="2">
    <source>
        <dbReference type="EMBL" id="MCO6045796.1"/>
    </source>
</evidence>
<evidence type="ECO:0000256" key="1">
    <source>
        <dbReference type="SAM" id="MobiDB-lite"/>
    </source>
</evidence>
<accession>A0A9X2FIC3</accession>
<comment type="caution">
    <text evidence="2">The sequence shown here is derived from an EMBL/GenBank/DDBJ whole genome shotgun (WGS) entry which is preliminary data.</text>
</comment>
<dbReference type="Proteomes" id="UP001155241">
    <property type="component" value="Unassembled WGS sequence"/>
</dbReference>
<gene>
    <name evidence="2" type="ORF">NG895_18005</name>
</gene>
<keyword evidence="3" id="KW-1185">Reference proteome</keyword>
<feature type="compositionally biased region" description="Basic and acidic residues" evidence="1">
    <location>
        <begin position="153"/>
        <end position="168"/>
    </location>
</feature>
<proteinExistence type="predicted"/>
<feature type="region of interest" description="Disordered" evidence="1">
    <location>
        <begin position="145"/>
        <end position="168"/>
    </location>
</feature>
<organism evidence="2 3">
    <name type="scientific">Aeoliella straminimaris</name>
    <dbReference type="NCBI Taxonomy" id="2954799"/>
    <lineage>
        <taxon>Bacteria</taxon>
        <taxon>Pseudomonadati</taxon>
        <taxon>Planctomycetota</taxon>
        <taxon>Planctomycetia</taxon>
        <taxon>Pirellulales</taxon>
        <taxon>Lacipirellulaceae</taxon>
        <taxon>Aeoliella</taxon>
    </lineage>
</organism>
<name>A0A9X2FIC3_9BACT</name>
<reference evidence="2" key="1">
    <citation type="submission" date="2022-06" db="EMBL/GenBank/DDBJ databases">
        <title>Aeoliella straminimaris, a novel planctomycete from sediments.</title>
        <authorList>
            <person name="Vitorino I.R."/>
            <person name="Lage O.M."/>
        </authorList>
    </citation>
    <scope>NUCLEOTIDE SEQUENCE</scope>
    <source>
        <strain evidence="2">ICT_H6.2</strain>
    </source>
</reference>
<dbReference type="AlphaFoldDB" id="A0A9X2FIC3"/>
<sequence>MKNVRLRFRIVTLLAVTAAIAFLLWAVPARKEYNRRMEFESAARNLVVGLNGSLFELLPEHSHQGQLISAHRVDAAGRLSTSSFFRYQHYWYCIYRHTRDLTREELQELRAAGSTSRTRTSKYWEDVRVYRLPSPPVRYVAQTESGRRKVHRHSETDGRLKVTPEDRTPREQYEADFVEIITGHQSSTLDIDYELIHSAGDP</sequence>
<dbReference type="RefSeq" id="WP_252853907.1">
    <property type="nucleotide sequence ID" value="NZ_JAMXLR010000061.1"/>
</dbReference>
<protein>
    <submittedName>
        <fullName evidence="2">Uncharacterized protein</fullName>
    </submittedName>
</protein>